<reference evidence="2 3" key="1">
    <citation type="submission" date="2024-10" db="EMBL/GenBank/DDBJ databases">
        <title>The Natural Products Discovery Center: Release of the First 8490 Sequenced Strains for Exploring Actinobacteria Biosynthetic Diversity.</title>
        <authorList>
            <person name="Kalkreuter E."/>
            <person name="Kautsar S.A."/>
            <person name="Yang D."/>
            <person name="Bader C.D."/>
            <person name="Teijaro C.N."/>
            <person name="Fluegel L."/>
            <person name="Davis C.M."/>
            <person name="Simpson J.R."/>
            <person name="Lauterbach L."/>
            <person name="Steele A.D."/>
            <person name="Gui C."/>
            <person name="Meng S."/>
            <person name="Li G."/>
            <person name="Viehrig K."/>
            <person name="Ye F."/>
            <person name="Su P."/>
            <person name="Kiefer A.F."/>
            <person name="Nichols A."/>
            <person name="Cepeda A.J."/>
            <person name="Yan W."/>
            <person name="Fan B."/>
            <person name="Jiang Y."/>
            <person name="Adhikari A."/>
            <person name="Zheng C.-J."/>
            <person name="Schuster L."/>
            <person name="Cowan T.M."/>
            <person name="Smanski M.J."/>
            <person name="Chevrette M.G."/>
            <person name="De Carvalho L.P.S."/>
            <person name="Shen B."/>
        </authorList>
    </citation>
    <scope>NUCLEOTIDE SEQUENCE [LARGE SCALE GENOMIC DNA]</scope>
    <source>
        <strain evidence="2 3">NPDC020568</strain>
    </source>
</reference>
<organism evidence="2 3">
    <name type="scientific">Nocardia carnea</name>
    <dbReference type="NCBI Taxonomy" id="37328"/>
    <lineage>
        <taxon>Bacteria</taxon>
        <taxon>Bacillati</taxon>
        <taxon>Actinomycetota</taxon>
        <taxon>Actinomycetes</taxon>
        <taxon>Mycobacteriales</taxon>
        <taxon>Nocardiaceae</taxon>
        <taxon>Nocardia</taxon>
    </lineage>
</organism>
<keyword evidence="1" id="KW-0732">Signal</keyword>
<protein>
    <recommendedName>
        <fullName evidence="4">Lipoprotein LpqN</fullName>
    </recommendedName>
</protein>
<evidence type="ECO:0008006" key="4">
    <source>
        <dbReference type="Google" id="ProtNLM"/>
    </source>
</evidence>
<sequence length="179" mass="18112">MVRSSFFRIGIGAAVAAFVLAVLAAIFPAAAAAQDAHPAVTLSATVSGTTIDYTVAGVPNRRDTFPVIPGECTTVLVNTAVAAPILAPAAVDTLSGREPDAFALLQRLIAEGAVTAGPRVQFAAAGQVTGSFTDIPRGVYLVATVCNLSPISGEFRPELLDIAPVVVTDLRAGSAAPAQ</sequence>
<evidence type="ECO:0000313" key="3">
    <source>
        <dbReference type="Proteomes" id="UP001611263"/>
    </source>
</evidence>
<dbReference type="EMBL" id="JBIRUQ010000002">
    <property type="protein sequence ID" value="MFI1460913.1"/>
    <property type="molecule type" value="Genomic_DNA"/>
</dbReference>
<evidence type="ECO:0000256" key="1">
    <source>
        <dbReference type="SAM" id="SignalP"/>
    </source>
</evidence>
<accession>A0ABW7TLB8</accession>
<dbReference type="RefSeq" id="WP_033245972.1">
    <property type="nucleotide sequence ID" value="NZ_JBIRUQ010000002.1"/>
</dbReference>
<keyword evidence="3" id="KW-1185">Reference proteome</keyword>
<evidence type="ECO:0000313" key="2">
    <source>
        <dbReference type="EMBL" id="MFI1460913.1"/>
    </source>
</evidence>
<dbReference type="Proteomes" id="UP001611263">
    <property type="component" value="Unassembled WGS sequence"/>
</dbReference>
<comment type="caution">
    <text evidence="2">The sequence shown here is derived from an EMBL/GenBank/DDBJ whole genome shotgun (WGS) entry which is preliminary data.</text>
</comment>
<dbReference type="GeneID" id="93504043"/>
<feature type="chain" id="PRO_5045891781" description="Lipoprotein LpqN" evidence="1">
    <location>
        <begin position="32"/>
        <end position="179"/>
    </location>
</feature>
<proteinExistence type="predicted"/>
<name>A0ABW7TLB8_9NOCA</name>
<gene>
    <name evidence="2" type="ORF">ACH4WX_09315</name>
</gene>
<feature type="signal peptide" evidence="1">
    <location>
        <begin position="1"/>
        <end position="31"/>
    </location>
</feature>